<dbReference type="PRINTS" id="PR00381">
    <property type="entry name" value="KINESINLIGHT"/>
</dbReference>
<comment type="subcellular location">
    <subcellularLocation>
        <location evidence="4">Cytoplasm</location>
        <location evidence="4">Cytoskeleton</location>
    </subcellularLocation>
</comment>
<feature type="repeat" description="TPR" evidence="3">
    <location>
        <begin position="515"/>
        <end position="548"/>
    </location>
</feature>
<comment type="subunit">
    <text evidence="4">Oligomeric complex composed of two heavy chains and two light chains.</text>
</comment>
<proteinExistence type="inferred from homology"/>
<comment type="caution">
    <text evidence="5">The sequence shown here is derived from an EMBL/GenBank/DDBJ whole genome shotgun (WGS) entry which is preliminary data.</text>
</comment>
<dbReference type="PANTHER" id="PTHR45641:SF19">
    <property type="entry name" value="NEPHROCYSTIN-3"/>
    <property type="match status" value="1"/>
</dbReference>
<dbReference type="Proteomes" id="UP000663828">
    <property type="component" value="Unassembled WGS sequence"/>
</dbReference>
<comment type="similarity">
    <text evidence="4">Belongs to the kinesin light chain family.</text>
</comment>
<keyword evidence="6" id="KW-1185">Reference proteome</keyword>
<evidence type="ECO:0000313" key="5">
    <source>
        <dbReference type="EMBL" id="CAF1571708.1"/>
    </source>
</evidence>
<organism evidence="5 6">
    <name type="scientific">Adineta ricciae</name>
    <name type="common">Rotifer</name>
    <dbReference type="NCBI Taxonomy" id="249248"/>
    <lineage>
        <taxon>Eukaryota</taxon>
        <taxon>Metazoa</taxon>
        <taxon>Spiralia</taxon>
        <taxon>Gnathifera</taxon>
        <taxon>Rotifera</taxon>
        <taxon>Eurotatoria</taxon>
        <taxon>Bdelloidea</taxon>
        <taxon>Adinetida</taxon>
        <taxon>Adinetidae</taxon>
        <taxon>Adineta</taxon>
    </lineage>
</organism>
<dbReference type="InterPro" id="IPR011990">
    <property type="entry name" value="TPR-like_helical_dom_sf"/>
</dbReference>
<reference evidence="5" key="1">
    <citation type="submission" date="2021-02" db="EMBL/GenBank/DDBJ databases">
        <authorList>
            <person name="Nowell W R."/>
        </authorList>
    </citation>
    <scope>NUCLEOTIDE SEQUENCE</scope>
</reference>
<name>A0A815YHD0_ADIRI</name>
<evidence type="ECO:0000256" key="3">
    <source>
        <dbReference type="PROSITE-ProRule" id="PRU00339"/>
    </source>
</evidence>
<dbReference type="SUPFAM" id="SSF81901">
    <property type="entry name" value="HCP-like"/>
    <property type="match status" value="1"/>
</dbReference>
<evidence type="ECO:0000256" key="4">
    <source>
        <dbReference type="RuleBase" id="RU367020"/>
    </source>
</evidence>
<dbReference type="PROSITE" id="PS50005">
    <property type="entry name" value="TPR"/>
    <property type="match status" value="6"/>
</dbReference>
<keyword evidence="2 3" id="KW-0802">TPR repeat</keyword>
<accession>A0A815YHD0</accession>
<dbReference type="GO" id="GO:0005874">
    <property type="term" value="C:microtubule"/>
    <property type="evidence" value="ECO:0007669"/>
    <property type="project" value="UniProtKB-UniRule"/>
</dbReference>
<evidence type="ECO:0000313" key="6">
    <source>
        <dbReference type="Proteomes" id="UP000663828"/>
    </source>
</evidence>
<evidence type="ECO:0000256" key="1">
    <source>
        <dbReference type="ARBA" id="ARBA00022737"/>
    </source>
</evidence>
<dbReference type="Pfam" id="PF13424">
    <property type="entry name" value="TPR_12"/>
    <property type="match status" value="3"/>
</dbReference>
<dbReference type="GO" id="GO:0005871">
    <property type="term" value="C:kinesin complex"/>
    <property type="evidence" value="ECO:0007669"/>
    <property type="project" value="UniProtKB-UniRule"/>
</dbReference>
<keyword evidence="4" id="KW-0505">Motor protein</keyword>
<dbReference type="Gene3D" id="1.25.40.10">
    <property type="entry name" value="Tetratricopeptide repeat domain"/>
    <property type="match status" value="2"/>
</dbReference>
<dbReference type="PROSITE" id="PS50293">
    <property type="entry name" value="TPR_REGION"/>
    <property type="match status" value="2"/>
</dbReference>
<protein>
    <recommendedName>
        <fullName evidence="4">Kinesin light chain</fullName>
    </recommendedName>
</protein>
<dbReference type="PANTHER" id="PTHR45641">
    <property type="entry name" value="TETRATRICOPEPTIDE REPEAT PROTEIN (AFU_ORTHOLOGUE AFUA_6G03870)"/>
    <property type="match status" value="1"/>
</dbReference>
<keyword evidence="4" id="KW-0493">Microtubule</keyword>
<gene>
    <name evidence="5" type="ORF">XAT740_LOCUS44542</name>
</gene>
<dbReference type="SMART" id="SM00028">
    <property type="entry name" value="TPR"/>
    <property type="match status" value="7"/>
</dbReference>
<evidence type="ECO:0000256" key="2">
    <source>
        <dbReference type="ARBA" id="ARBA00022803"/>
    </source>
</evidence>
<feature type="repeat" description="TPR" evidence="3">
    <location>
        <begin position="641"/>
        <end position="674"/>
    </location>
</feature>
<dbReference type="AlphaFoldDB" id="A0A815YHD0"/>
<feature type="repeat" description="TPR" evidence="3">
    <location>
        <begin position="473"/>
        <end position="506"/>
    </location>
</feature>
<keyword evidence="4" id="KW-0206">Cytoskeleton</keyword>
<keyword evidence="1" id="KW-0677">Repeat</keyword>
<keyword evidence="4" id="KW-0963">Cytoplasm</keyword>
<dbReference type="InterPro" id="IPR019734">
    <property type="entry name" value="TPR_rpt"/>
</dbReference>
<comment type="function">
    <text evidence="4">Kinesin is a microtubule-associated force-producing protein that play a role in organelle transport.</text>
</comment>
<dbReference type="Gene3D" id="3.90.176.10">
    <property type="entry name" value="Toxin ADP-ribosyltransferase, Chain A, domain 1"/>
    <property type="match status" value="1"/>
</dbReference>
<feature type="repeat" description="TPR" evidence="3">
    <location>
        <begin position="683"/>
        <end position="716"/>
    </location>
</feature>
<dbReference type="EMBL" id="CAJNOR010005663">
    <property type="protein sequence ID" value="CAF1571708.1"/>
    <property type="molecule type" value="Genomic_DNA"/>
</dbReference>
<sequence length="738" mass="85010">MHNTKSIPTSSKTAATGTTEFTSLLSKSSTVAPRIDPRRLQNVLLIWLDNSIDKNCADCQHTISQLRQVVTTINTFTDADQCTQFIQNVTENKIYLIVSGTIGQLIVPCVHAMSQVDSIFVFCSNRKLHEQWAGEWPKVKGVYTGIPPICDALKQLVQEREYNSIPLSFLAINSADLMEKNFDKLDPTFVYSHVLKEISLAVEFNEKSIKDFLNRCYEALYDNERELRFIEKLRRHYRDQCPIWWYTNRCFLYPMLNQTLRVMDIEMIMPISFFIGDLHRDIQRLHLKQYTHDYSNKPFTIYRGHGITKSDFQQLNKTKNGLISFNNFLVTNKDILTSLRFAQQVARNPDLVGVLFIMTIDPAQSTLPFALISEVSHTHAENEILFSMHSIFRIHDIKPMTGNNHIYEIRVTLVSNSDKDLRGLYDWIREETFPDEKGWNRLAMVFTKIGQYDKAEKLYEILLNQPMTEPQRATTFHELGRVKYSQGAYKDAIMYYQRALEIRQQTLPPNHIDFASFYNNIGLAYKSMDDYSSALLYYKKALDIQQQSLSGHHLNLGASYNNIGNLYDNMGDHIKALAAHEKALNIRLQELPANHPDVAFSYNSIGLLYDNMGDYPKALAAHERALYIRQDSAAPNQTDLASSYNNIGNTYDNMGDYEKALASYEKSLEILQKALPANHPDLAMSHYNIALVYQNMGSYSKARLFYEQAVEIGQNSLPPNHPHLELYQKNLDEIKRKL</sequence>
<feature type="repeat" description="TPR" evidence="3">
    <location>
        <begin position="557"/>
        <end position="590"/>
    </location>
</feature>
<feature type="repeat" description="TPR" evidence="3">
    <location>
        <begin position="599"/>
        <end position="632"/>
    </location>
</feature>
<dbReference type="SUPFAM" id="SSF56399">
    <property type="entry name" value="ADP-ribosylation"/>
    <property type="match status" value="1"/>
</dbReference>